<evidence type="ECO:0000313" key="1">
    <source>
        <dbReference type="EMBL" id="MDV6228651.1"/>
    </source>
</evidence>
<dbReference type="Proteomes" id="UP001185659">
    <property type="component" value="Unassembled WGS sequence"/>
</dbReference>
<keyword evidence="1" id="KW-0378">Hydrolase</keyword>
<dbReference type="Pfam" id="PF03747">
    <property type="entry name" value="ADP_ribosyl_GH"/>
    <property type="match status" value="1"/>
</dbReference>
<dbReference type="RefSeq" id="WP_317562432.1">
    <property type="nucleotide sequence ID" value="NZ_JAWLIP010000011.1"/>
</dbReference>
<dbReference type="InterPro" id="IPR050792">
    <property type="entry name" value="ADP-ribosylglycohydrolase"/>
</dbReference>
<dbReference type="EC" id="3.2.2.-" evidence="1"/>
<dbReference type="GO" id="GO:0016798">
    <property type="term" value="F:hydrolase activity, acting on glycosyl bonds"/>
    <property type="evidence" value="ECO:0007669"/>
    <property type="project" value="UniProtKB-KW"/>
</dbReference>
<sequence>MVHGVAFGDAMGAPVEKLSAAEIRERYGRVTSLRTAWHRDGQSEDQRKGRVRGNGITTDDTAMTLSLMRIYEREGRHLDAWDMAEGMVREIAWESRWVPELQRETPLIERLFYPEKWIFQRLQLSACDPRQGGVGNMVNCGATMYIAPVGVVNACNPRAAYDEAINFAEGHQQSYGLEAAGVFAAAIAQAFVPGTTLSEVVQTAYDLAHDGTRTAIGEIVAAAGELARKGAEADEVTDTFHRLIAPFSPMGDNVSHGPEKAGLATAAYQPSRLLSIEELPLALGFCITAGGDFRQGVIDGINSGRDTDSIGVMVGAILGAMHGPSVIDEDDAELLDSANRFCLSESADRFTTAAQAIIQGDEEAARARAAQRAAIFAQDKKEAAE</sequence>
<evidence type="ECO:0000313" key="2">
    <source>
        <dbReference type="Proteomes" id="UP001185659"/>
    </source>
</evidence>
<dbReference type="PANTHER" id="PTHR16222:SF12">
    <property type="entry name" value="ADP-RIBOSYLGLYCOHYDROLASE-RELATED"/>
    <property type="match status" value="1"/>
</dbReference>
<accession>A0ABU4AR67</accession>
<keyword evidence="2" id="KW-1185">Reference proteome</keyword>
<keyword evidence="1" id="KW-0326">Glycosidase</keyword>
<comment type="caution">
    <text evidence="1">The sequence shown here is derived from an EMBL/GenBank/DDBJ whole genome shotgun (WGS) entry which is preliminary data.</text>
</comment>
<reference evidence="1 2" key="1">
    <citation type="submission" date="2023-10" db="EMBL/GenBank/DDBJ databases">
        <authorList>
            <person name="Venkata Ramana C."/>
            <person name="Sasikala C."/>
            <person name="Dhurka M."/>
        </authorList>
    </citation>
    <scope>NUCLEOTIDE SEQUENCE [LARGE SCALE GENOMIC DNA]</scope>
    <source>
        <strain evidence="1 2">KCTC 32151</strain>
    </source>
</reference>
<gene>
    <name evidence="1" type="ORF">R2G56_20375</name>
</gene>
<protein>
    <submittedName>
        <fullName evidence="1">ADP-ribosylglycohydrolase family protein</fullName>
        <ecNumber evidence="1">3.2.2.-</ecNumber>
    </submittedName>
</protein>
<name>A0ABU4AR67_9HYPH</name>
<proteinExistence type="predicted"/>
<dbReference type="SUPFAM" id="SSF101478">
    <property type="entry name" value="ADP-ribosylglycohydrolase"/>
    <property type="match status" value="1"/>
</dbReference>
<dbReference type="InterPro" id="IPR005502">
    <property type="entry name" value="Ribosyl_crysJ1"/>
</dbReference>
<organism evidence="1 2">
    <name type="scientific">Nitratireductor aquimarinus</name>
    <dbReference type="NCBI Taxonomy" id="889300"/>
    <lineage>
        <taxon>Bacteria</taxon>
        <taxon>Pseudomonadati</taxon>
        <taxon>Pseudomonadota</taxon>
        <taxon>Alphaproteobacteria</taxon>
        <taxon>Hyphomicrobiales</taxon>
        <taxon>Phyllobacteriaceae</taxon>
        <taxon>Nitratireductor</taxon>
    </lineage>
</organism>
<dbReference type="InterPro" id="IPR036705">
    <property type="entry name" value="Ribosyl_crysJ1_sf"/>
</dbReference>
<dbReference type="PANTHER" id="PTHR16222">
    <property type="entry name" value="ADP-RIBOSYLGLYCOHYDROLASE"/>
    <property type="match status" value="1"/>
</dbReference>
<dbReference type="Gene3D" id="1.10.4080.10">
    <property type="entry name" value="ADP-ribosylation/Crystallin J1"/>
    <property type="match status" value="1"/>
</dbReference>
<dbReference type="EMBL" id="JAWLIP010000011">
    <property type="protein sequence ID" value="MDV6228651.1"/>
    <property type="molecule type" value="Genomic_DNA"/>
</dbReference>